<dbReference type="Proteomes" id="UP001240984">
    <property type="component" value="Unassembled WGS sequence"/>
</dbReference>
<proteinExistence type="predicted"/>
<accession>A0ABT9N7D0</accession>
<sequence length="33" mass="3317">MAASVVVFTWLGLIIAGRLAATGVAPGSRWSTG</sequence>
<protein>
    <submittedName>
        <fullName evidence="1">Uncharacterized protein</fullName>
    </submittedName>
</protein>
<dbReference type="EMBL" id="JAUSRA010000001">
    <property type="protein sequence ID" value="MDP9799612.1"/>
    <property type="molecule type" value="Genomic_DNA"/>
</dbReference>
<gene>
    <name evidence="1" type="ORF">J2S43_008124</name>
</gene>
<organism evidence="1 2">
    <name type="scientific">Catenuloplanes nepalensis</name>
    <dbReference type="NCBI Taxonomy" id="587533"/>
    <lineage>
        <taxon>Bacteria</taxon>
        <taxon>Bacillati</taxon>
        <taxon>Actinomycetota</taxon>
        <taxon>Actinomycetes</taxon>
        <taxon>Micromonosporales</taxon>
        <taxon>Micromonosporaceae</taxon>
        <taxon>Catenuloplanes</taxon>
    </lineage>
</organism>
<reference evidence="1 2" key="1">
    <citation type="submission" date="2023-07" db="EMBL/GenBank/DDBJ databases">
        <title>Sequencing the genomes of 1000 actinobacteria strains.</title>
        <authorList>
            <person name="Klenk H.-P."/>
        </authorList>
    </citation>
    <scope>NUCLEOTIDE SEQUENCE [LARGE SCALE GENOMIC DNA]</scope>
    <source>
        <strain evidence="1 2">DSM 44710</strain>
    </source>
</reference>
<name>A0ABT9N7D0_9ACTN</name>
<evidence type="ECO:0000313" key="2">
    <source>
        <dbReference type="Proteomes" id="UP001240984"/>
    </source>
</evidence>
<comment type="caution">
    <text evidence="1">The sequence shown here is derived from an EMBL/GenBank/DDBJ whole genome shotgun (WGS) entry which is preliminary data.</text>
</comment>
<evidence type="ECO:0000313" key="1">
    <source>
        <dbReference type="EMBL" id="MDP9799612.1"/>
    </source>
</evidence>
<keyword evidence="2" id="KW-1185">Reference proteome</keyword>